<keyword evidence="3" id="KW-0804">Transcription</keyword>
<dbReference type="CDD" id="cd01543">
    <property type="entry name" value="PBP1_XylR"/>
    <property type="match status" value="1"/>
</dbReference>
<dbReference type="STRING" id="1387353.BSF38_02761"/>
<sequence length="391" mass="44025">MAKRSRVALVIETSTSYGRRILRGIRRYAHTHQSWSIFLEQRDLSGEPPPWIKNWDGDGIISRITTRGMVEDARRLKIPLIDLTDRHETLSLHQVWSNDGAIARLGAEHLIERGFRNFGFCGFSHEIWAGRRRDAFVEAAGRAGSECRIYESPWFGRDAHPWELEQKQIMAWLSALPKPAGVMACNDYRGQHVLDACGRLDLAVPEEIAVIGVDDEEELCELCEPPLSSVVPNAEMVGYKAAELLDLLMAGGQAVEPRLEIPPIAVVTRQSTDVLAIDDPEIAAAVRYIRENACRGAKVEDILDDVPISRSILERRFRKYLGLSPQSLIRQTRLKRVKQLLVDTDLTLARISTLAGFRHQEHMCVLFKKEIGDSPGAYRRKVQGASPFIDS</sequence>
<name>A0A1U7CQS2_9BACT</name>
<dbReference type="SMART" id="SM00342">
    <property type="entry name" value="HTH_ARAC"/>
    <property type="match status" value="1"/>
</dbReference>
<organism evidence="5 6">
    <name type="scientific">Paludisphaera borealis</name>
    <dbReference type="NCBI Taxonomy" id="1387353"/>
    <lineage>
        <taxon>Bacteria</taxon>
        <taxon>Pseudomonadati</taxon>
        <taxon>Planctomycetota</taxon>
        <taxon>Planctomycetia</taxon>
        <taxon>Isosphaerales</taxon>
        <taxon>Isosphaeraceae</taxon>
        <taxon>Paludisphaera</taxon>
    </lineage>
</organism>
<dbReference type="InterPro" id="IPR028082">
    <property type="entry name" value="Peripla_BP_I"/>
</dbReference>
<dbReference type="Pfam" id="PF13377">
    <property type="entry name" value="Peripla_BP_3"/>
    <property type="match status" value="1"/>
</dbReference>
<dbReference type="InterPro" id="IPR046335">
    <property type="entry name" value="LacI/GalR-like_sensor"/>
</dbReference>
<dbReference type="RefSeq" id="WP_076346461.1">
    <property type="nucleotide sequence ID" value="NZ_CP019082.1"/>
</dbReference>
<dbReference type="GO" id="GO:0000976">
    <property type="term" value="F:transcription cis-regulatory region binding"/>
    <property type="evidence" value="ECO:0007669"/>
    <property type="project" value="TreeGrafter"/>
</dbReference>
<dbReference type="Pfam" id="PF22177">
    <property type="entry name" value="PBP1_XylR"/>
    <property type="match status" value="1"/>
</dbReference>
<protein>
    <submittedName>
        <fullName evidence="5">Xylose operon regulatory protein</fullName>
    </submittedName>
</protein>
<evidence type="ECO:0000256" key="2">
    <source>
        <dbReference type="ARBA" id="ARBA00023125"/>
    </source>
</evidence>
<dbReference type="OrthoDB" id="9795616at2"/>
<proteinExistence type="predicted"/>
<dbReference type="Gene3D" id="1.10.10.60">
    <property type="entry name" value="Homeodomain-like"/>
    <property type="match status" value="1"/>
</dbReference>
<evidence type="ECO:0000313" key="5">
    <source>
        <dbReference type="EMBL" id="APW61249.1"/>
    </source>
</evidence>
<dbReference type="PROSITE" id="PS01124">
    <property type="entry name" value="HTH_ARAC_FAMILY_2"/>
    <property type="match status" value="1"/>
</dbReference>
<keyword evidence="6" id="KW-1185">Reference proteome</keyword>
<evidence type="ECO:0000259" key="4">
    <source>
        <dbReference type="PROSITE" id="PS01124"/>
    </source>
</evidence>
<dbReference type="SUPFAM" id="SSF46689">
    <property type="entry name" value="Homeodomain-like"/>
    <property type="match status" value="2"/>
</dbReference>
<reference evidence="6" key="1">
    <citation type="submission" date="2016-12" db="EMBL/GenBank/DDBJ databases">
        <title>Comparative genomics of four Isosphaeraceae planctomycetes: a common pool of plasmids and glycoside hydrolase genes.</title>
        <authorList>
            <person name="Ivanova A."/>
        </authorList>
    </citation>
    <scope>NUCLEOTIDE SEQUENCE [LARGE SCALE GENOMIC DNA]</scope>
    <source>
        <strain evidence="6">PX4</strain>
    </source>
</reference>
<gene>
    <name evidence="5" type="primary">xylR</name>
    <name evidence="5" type="ORF">BSF38_02761</name>
</gene>
<evidence type="ECO:0000313" key="6">
    <source>
        <dbReference type="Proteomes" id="UP000186309"/>
    </source>
</evidence>
<dbReference type="EMBL" id="CP019082">
    <property type="protein sequence ID" value="APW61249.1"/>
    <property type="molecule type" value="Genomic_DNA"/>
</dbReference>
<dbReference type="GO" id="GO:0003700">
    <property type="term" value="F:DNA-binding transcription factor activity"/>
    <property type="evidence" value="ECO:0007669"/>
    <property type="project" value="InterPro"/>
</dbReference>
<dbReference type="Gene3D" id="3.40.50.2300">
    <property type="match status" value="2"/>
</dbReference>
<dbReference type="Proteomes" id="UP000186309">
    <property type="component" value="Chromosome"/>
</dbReference>
<dbReference type="AlphaFoldDB" id="A0A1U7CQS2"/>
<feature type="domain" description="HTH araC/xylS-type" evidence="4">
    <location>
        <begin position="283"/>
        <end position="381"/>
    </location>
</feature>
<dbReference type="SUPFAM" id="SSF53822">
    <property type="entry name" value="Periplasmic binding protein-like I"/>
    <property type="match status" value="1"/>
</dbReference>
<dbReference type="Pfam" id="PF12833">
    <property type="entry name" value="HTH_18"/>
    <property type="match status" value="1"/>
</dbReference>
<keyword evidence="2" id="KW-0238">DNA-binding</keyword>
<evidence type="ECO:0000256" key="1">
    <source>
        <dbReference type="ARBA" id="ARBA00023015"/>
    </source>
</evidence>
<keyword evidence="1" id="KW-0805">Transcription regulation</keyword>
<dbReference type="PANTHER" id="PTHR30146">
    <property type="entry name" value="LACI-RELATED TRANSCRIPTIONAL REPRESSOR"/>
    <property type="match status" value="1"/>
</dbReference>
<dbReference type="InterPro" id="IPR054031">
    <property type="entry name" value="XylR_PBP1"/>
</dbReference>
<dbReference type="InterPro" id="IPR018060">
    <property type="entry name" value="HTH_AraC"/>
</dbReference>
<dbReference type="InterPro" id="IPR009057">
    <property type="entry name" value="Homeodomain-like_sf"/>
</dbReference>
<evidence type="ECO:0000256" key="3">
    <source>
        <dbReference type="ARBA" id="ARBA00023163"/>
    </source>
</evidence>
<dbReference type="PANTHER" id="PTHR30146:SF24">
    <property type="entry name" value="XYLOSE OPERON REGULATORY PROTEIN"/>
    <property type="match status" value="1"/>
</dbReference>
<accession>A0A1U7CQS2</accession>
<dbReference type="KEGG" id="pbor:BSF38_02761"/>